<name>A0A7S0A1L2_9DINO</name>
<evidence type="ECO:0000256" key="1">
    <source>
        <dbReference type="SAM" id="Coils"/>
    </source>
</evidence>
<proteinExistence type="predicted"/>
<gene>
    <name evidence="3" type="ORF">PBAH0796_LOCUS5877</name>
</gene>
<feature type="region of interest" description="Disordered" evidence="2">
    <location>
        <begin position="156"/>
        <end position="177"/>
    </location>
</feature>
<protein>
    <submittedName>
        <fullName evidence="3">Uncharacterized protein</fullName>
    </submittedName>
</protein>
<keyword evidence="1" id="KW-0175">Coiled coil</keyword>
<dbReference type="AlphaFoldDB" id="A0A7S0A1L2"/>
<feature type="coiled-coil region" evidence="1">
    <location>
        <begin position="20"/>
        <end position="54"/>
    </location>
</feature>
<organism evidence="3">
    <name type="scientific">Pyrodinium bahamense</name>
    <dbReference type="NCBI Taxonomy" id="73915"/>
    <lineage>
        <taxon>Eukaryota</taxon>
        <taxon>Sar</taxon>
        <taxon>Alveolata</taxon>
        <taxon>Dinophyceae</taxon>
        <taxon>Gonyaulacales</taxon>
        <taxon>Pyrocystaceae</taxon>
        <taxon>Pyrodinium</taxon>
    </lineage>
</organism>
<sequence>MRKELASMAMTPGELEALSVSELQRVLQDRGATIAELEEEIAHLESVSGEFEARLEHLESTLGDVGPNDVIKVRRLALLGTGDAMQEESDTFHRHATSHRQDEVDPPMDLASLRSTRFVLGRGYLPLDEPPPVQGPEHLRASGRYALFVGPAGMNQRRPLRQMPPNQTFWLDAPPAH</sequence>
<evidence type="ECO:0000313" key="3">
    <source>
        <dbReference type="EMBL" id="CAD8350383.1"/>
    </source>
</evidence>
<accession>A0A7S0A1L2</accession>
<reference evidence="3" key="1">
    <citation type="submission" date="2021-01" db="EMBL/GenBank/DDBJ databases">
        <authorList>
            <person name="Corre E."/>
            <person name="Pelletier E."/>
            <person name="Niang G."/>
            <person name="Scheremetjew M."/>
            <person name="Finn R."/>
            <person name="Kale V."/>
            <person name="Holt S."/>
            <person name="Cochrane G."/>
            <person name="Meng A."/>
            <person name="Brown T."/>
            <person name="Cohen L."/>
        </authorList>
    </citation>
    <scope>NUCLEOTIDE SEQUENCE</scope>
    <source>
        <strain evidence="3">Pbaha01</strain>
    </source>
</reference>
<evidence type="ECO:0000256" key="2">
    <source>
        <dbReference type="SAM" id="MobiDB-lite"/>
    </source>
</evidence>
<dbReference type="EMBL" id="HBEG01009955">
    <property type="protein sequence ID" value="CAD8350383.1"/>
    <property type="molecule type" value="Transcribed_RNA"/>
</dbReference>